<reference evidence="1" key="1">
    <citation type="submission" date="2022-08" db="EMBL/GenBank/DDBJ databases">
        <authorList>
            <consortium name="DOE Joint Genome Institute"/>
            <person name="Min B."/>
            <person name="Riley R."/>
            <person name="Sierra-Patev S."/>
            <person name="Naranjo-Ortiz M."/>
            <person name="Looney B."/>
            <person name="Konkel Z."/>
            <person name="Slot J.C."/>
            <person name="Sakamoto Y."/>
            <person name="Steenwyk J.L."/>
            <person name="Rokas A."/>
            <person name="Carro J."/>
            <person name="Camarero S."/>
            <person name="Ferreira P."/>
            <person name="Molpeceres G."/>
            <person name="Ruiz-Duenas F.J."/>
            <person name="Serrano A."/>
            <person name="Henrissat B."/>
            <person name="Drula E."/>
            <person name="Hughes K.W."/>
            <person name="Mata J.L."/>
            <person name="Ishikawa N.K."/>
            <person name="Vargas-Isla R."/>
            <person name="Ushijima S."/>
            <person name="Smith C.A."/>
            <person name="Ahrendt S."/>
            <person name="Andreopoulos W."/>
            <person name="He G."/>
            <person name="Labutti K."/>
            <person name="Lipzen A."/>
            <person name="Ng V."/>
            <person name="Sandor L."/>
            <person name="Barry K."/>
            <person name="Martinez A.T."/>
            <person name="Xiao Y."/>
            <person name="Gibbons J.G."/>
            <person name="Terashima K."/>
            <person name="Hibbett D.S."/>
            <person name="Grigoriev I.V."/>
        </authorList>
    </citation>
    <scope>NUCLEOTIDE SEQUENCE</scope>
    <source>
        <strain evidence="1">TFB10291</strain>
    </source>
</reference>
<sequence length="452" mass="50718">MLSSELVLPVELIHSIVDICAEGDTPVDTLKTLTLVSSCLRPRARKRLWEHVFLPPKQAIWLAKEGRDYSEIVEGLAAVEDLSTLAKYLHLNPYPPGILSLFLHRIHFVRVKHVFIQGYNARAPAATAPRALGYFLSQNSDLHTLELSSARINALALFDLLSQSQLRALRTLRLSHLTLSTGDGDDEHLQEVTWDAVATFLSSRDGCIERPLLQVLDLNTVYILSSRPLTYAFFSHPKSLFDISSLRKLTLHISRTTNQTLNDFASVIDLCYYSVQTLIIYGWQDVTSSSSYLLGKFQNAEKVELVIHGSGHGSADLLVNSQPPESSFALAFQQLSKLTRLQKLTLRLRFYLDAMTILNESLHEMLMILSIQLPGIQEICSYLSPAITVQNNINMFLWAAVAVDGFTSYSVFSWNQTTRTLTQETTGSHHNEQSLDSDLLQTLMKARPRTCA</sequence>
<keyword evidence="2" id="KW-1185">Reference proteome</keyword>
<evidence type="ECO:0000313" key="2">
    <source>
        <dbReference type="Proteomes" id="UP001163798"/>
    </source>
</evidence>
<proteinExistence type="predicted"/>
<name>A0AA38NC37_9AGAR</name>
<gene>
    <name evidence="1" type="ORF">GGU10DRAFT_406785</name>
</gene>
<dbReference type="Proteomes" id="UP001163798">
    <property type="component" value="Unassembled WGS sequence"/>
</dbReference>
<comment type="caution">
    <text evidence="1">The sequence shown here is derived from an EMBL/GenBank/DDBJ whole genome shotgun (WGS) entry which is preliminary data.</text>
</comment>
<protein>
    <submittedName>
        <fullName evidence="1">Uncharacterized protein</fullName>
    </submittedName>
</protein>
<dbReference type="AlphaFoldDB" id="A0AA38NC37"/>
<evidence type="ECO:0000313" key="1">
    <source>
        <dbReference type="EMBL" id="KAJ3782821.1"/>
    </source>
</evidence>
<organism evidence="1 2">
    <name type="scientific">Lentinula aff. detonsa</name>
    <dbReference type="NCBI Taxonomy" id="2804958"/>
    <lineage>
        <taxon>Eukaryota</taxon>
        <taxon>Fungi</taxon>
        <taxon>Dikarya</taxon>
        <taxon>Basidiomycota</taxon>
        <taxon>Agaricomycotina</taxon>
        <taxon>Agaricomycetes</taxon>
        <taxon>Agaricomycetidae</taxon>
        <taxon>Agaricales</taxon>
        <taxon>Marasmiineae</taxon>
        <taxon>Omphalotaceae</taxon>
        <taxon>Lentinula</taxon>
    </lineage>
</organism>
<dbReference type="SUPFAM" id="SSF52047">
    <property type="entry name" value="RNI-like"/>
    <property type="match status" value="1"/>
</dbReference>
<dbReference type="EMBL" id="MU793451">
    <property type="protein sequence ID" value="KAJ3782821.1"/>
    <property type="molecule type" value="Genomic_DNA"/>
</dbReference>
<accession>A0AA38NC37</accession>